<evidence type="ECO:0000256" key="5">
    <source>
        <dbReference type="ARBA" id="ARBA00022617"/>
    </source>
</evidence>
<dbReference type="InterPro" id="IPR051174">
    <property type="entry name" value="Cytochrome_c-type_ET"/>
</dbReference>
<comment type="similarity">
    <text evidence="2">Belongs to the NapC/NirT/NrfH family.</text>
</comment>
<reference evidence="13 14" key="1">
    <citation type="submission" date="2017-09" db="EMBL/GenBank/DDBJ databases">
        <title>Complete genome sequence of Verrucomicrobial strain HZ-65, isolated from freshwater.</title>
        <authorList>
            <person name="Choi A."/>
        </authorList>
    </citation>
    <scope>NUCLEOTIDE SEQUENCE [LARGE SCALE GENOMIC DNA]</scope>
    <source>
        <strain evidence="13 14">HZ-65</strain>
    </source>
</reference>
<evidence type="ECO:0000313" key="13">
    <source>
        <dbReference type="EMBL" id="ATC66096.1"/>
    </source>
</evidence>
<dbReference type="SUPFAM" id="SSF48695">
    <property type="entry name" value="Multiheme cytochromes"/>
    <property type="match status" value="1"/>
</dbReference>
<keyword evidence="8" id="KW-0249">Electron transport</keyword>
<keyword evidence="4" id="KW-1003">Cell membrane</keyword>
<feature type="domain" description="NapC/NirT cytochrome c N-terminal" evidence="12">
    <location>
        <begin position="12"/>
        <end position="149"/>
    </location>
</feature>
<sequence>MLHLLWPIALSISLGCLAGVGGYTFYYGQGLSYLSNDPAACVNCHIMREQYDGWLKGPHHAVATCNDCHTPHNFIGKYMAKAENGFWHSKGFTFQDFHEPIMIKPRNSALLQKNCVACHERITAEINTHPGDKMKMLDCVHCHREVGHGPVR</sequence>
<evidence type="ECO:0000256" key="2">
    <source>
        <dbReference type="ARBA" id="ARBA00007395"/>
    </source>
</evidence>
<dbReference type="PANTHER" id="PTHR30333">
    <property type="entry name" value="CYTOCHROME C-TYPE PROTEIN"/>
    <property type="match status" value="1"/>
</dbReference>
<evidence type="ECO:0000256" key="9">
    <source>
        <dbReference type="ARBA" id="ARBA00022989"/>
    </source>
</evidence>
<evidence type="ECO:0000256" key="11">
    <source>
        <dbReference type="ARBA" id="ARBA00023136"/>
    </source>
</evidence>
<keyword evidence="11" id="KW-0472">Membrane</keyword>
<dbReference type="RefSeq" id="WP_096057723.1">
    <property type="nucleotide sequence ID" value="NZ_CP023344.1"/>
</dbReference>
<dbReference type="GO" id="GO:0022900">
    <property type="term" value="P:electron transport chain"/>
    <property type="evidence" value="ECO:0007669"/>
    <property type="project" value="InterPro"/>
</dbReference>
<keyword evidence="10" id="KW-0408">Iron</keyword>
<dbReference type="PANTHER" id="PTHR30333:SF1">
    <property type="entry name" value="CYTOCHROME C-TYPE PROTEIN NAPC"/>
    <property type="match status" value="1"/>
</dbReference>
<dbReference type="Pfam" id="PF03264">
    <property type="entry name" value="Cytochrom_NNT"/>
    <property type="match status" value="1"/>
</dbReference>
<accession>A0A290QID5</accession>
<dbReference type="AlphaFoldDB" id="A0A290QID5"/>
<keyword evidence="5" id="KW-0349">Heme</keyword>
<evidence type="ECO:0000256" key="8">
    <source>
        <dbReference type="ARBA" id="ARBA00022982"/>
    </source>
</evidence>
<dbReference type="GO" id="GO:0046872">
    <property type="term" value="F:metal ion binding"/>
    <property type="evidence" value="ECO:0007669"/>
    <property type="project" value="UniProtKB-KW"/>
</dbReference>
<evidence type="ECO:0000256" key="6">
    <source>
        <dbReference type="ARBA" id="ARBA00022692"/>
    </source>
</evidence>
<evidence type="ECO:0000256" key="1">
    <source>
        <dbReference type="ARBA" id="ARBA00004236"/>
    </source>
</evidence>
<comment type="subcellular location">
    <subcellularLocation>
        <location evidence="1">Cell membrane</location>
    </subcellularLocation>
</comment>
<dbReference type="NCBIfam" id="TIGR03153">
    <property type="entry name" value="cytochr_NrfH"/>
    <property type="match status" value="1"/>
</dbReference>
<dbReference type="InterPro" id="IPR036280">
    <property type="entry name" value="Multihaem_cyt_sf"/>
</dbReference>
<dbReference type="Gene3D" id="1.10.3820.10">
    <property type="entry name" value="Di-heme elbow motif domain"/>
    <property type="match status" value="1"/>
</dbReference>
<evidence type="ECO:0000313" key="14">
    <source>
        <dbReference type="Proteomes" id="UP000217265"/>
    </source>
</evidence>
<keyword evidence="6" id="KW-0812">Transmembrane</keyword>
<keyword evidence="9" id="KW-1133">Transmembrane helix</keyword>
<dbReference type="InterPro" id="IPR017571">
    <property type="entry name" value="NrfH"/>
</dbReference>
<evidence type="ECO:0000259" key="12">
    <source>
        <dbReference type="Pfam" id="PF03264"/>
    </source>
</evidence>
<name>A0A290QID5_9BACT</name>
<dbReference type="GO" id="GO:0009061">
    <property type="term" value="P:anaerobic respiration"/>
    <property type="evidence" value="ECO:0007669"/>
    <property type="project" value="TreeGrafter"/>
</dbReference>
<evidence type="ECO:0000256" key="3">
    <source>
        <dbReference type="ARBA" id="ARBA00022448"/>
    </source>
</evidence>
<dbReference type="GO" id="GO:0005886">
    <property type="term" value="C:plasma membrane"/>
    <property type="evidence" value="ECO:0007669"/>
    <property type="project" value="UniProtKB-SubCell"/>
</dbReference>
<dbReference type="EMBL" id="CP023344">
    <property type="protein sequence ID" value="ATC66096.1"/>
    <property type="molecule type" value="Genomic_DNA"/>
</dbReference>
<dbReference type="Proteomes" id="UP000217265">
    <property type="component" value="Chromosome"/>
</dbReference>
<dbReference type="InterPro" id="IPR038266">
    <property type="entry name" value="NapC/NirT_cytc_sf"/>
</dbReference>
<keyword evidence="14" id="KW-1185">Reference proteome</keyword>
<dbReference type="OrthoDB" id="9791652at2"/>
<keyword evidence="7" id="KW-0479">Metal-binding</keyword>
<dbReference type="InterPro" id="IPR005126">
    <property type="entry name" value="NapC/NirT_cyt_c_N"/>
</dbReference>
<gene>
    <name evidence="13" type="primary">nrfH</name>
    <name evidence="13" type="ORF">CMV30_10855</name>
</gene>
<organism evidence="13 14">
    <name type="scientific">Nibricoccus aquaticus</name>
    <dbReference type="NCBI Taxonomy" id="2576891"/>
    <lineage>
        <taxon>Bacteria</taxon>
        <taxon>Pseudomonadati</taxon>
        <taxon>Verrucomicrobiota</taxon>
        <taxon>Opitutia</taxon>
        <taxon>Opitutales</taxon>
        <taxon>Opitutaceae</taxon>
        <taxon>Nibricoccus</taxon>
    </lineage>
</organism>
<evidence type="ECO:0000256" key="4">
    <source>
        <dbReference type="ARBA" id="ARBA00022475"/>
    </source>
</evidence>
<evidence type="ECO:0000256" key="10">
    <source>
        <dbReference type="ARBA" id="ARBA00023004"/>
    </source>
</evidence>
<protein>
    <submittedName>
        <fullName evidence="13">Cytochrome c nitrite reductase small subunit</fullName>
    </submittedName>
</protein>
<dbReference type="GO" id="GO:0009055">
    <property type="term" value="F:electron transfer activity"/>
    <property type="evidence" value="ECO:0007669"/>
    <property type="project" value="TreeGrafter"/>
</dbReference>
<proteinExistence type="inferred from homology"/>
<evidence type="ECO:0000256" key="7">
    <source>
        <dbReference type="ARBA" id="ARBA00022723"/>
    </source>
</evidence>
<dbReference type="KEGG" id="vbh:CMV30_10855"/>
<keyword evidence="3" id="KW-0813">Transport</keyword>